<dbReference type="Pfam" id="PF02735">
    <property type="entry name" value="Ku"/>
    <property type="match status" value="1"/>
</dbReference>
<evidence type="ECO:0000259" key="4">
    <source>
        <dbReference type="SMART" id="SM00559"/>
    </source>
</evidence>
<feature type="domain" description="Ku" evidence="4">
    <location>
        <begin position="57"/>
        <end position="187"/>
    </location>
</feature>
<dbReference type="SUPFAM" id="SSF100939">
    <property type="entry name" value="SPOC domain-like"/>
    <property type="match status" value="1"/>
</dbReference>
<comment type="subunit">
    <text evidence="2">Homodimer. Interacts with LigD.</text>
</comment>
<dbReference type="InterPro" id="IPR016194">
    <property type="entry name" value="SPOC-like_C_dom_sf"/>
</dbReference>
<comment type="function">
    <text evidence="2">With LigD forms a non-homologous end joining (NHEJ) DNA repair enzyme, which repairs dsDNA breaks with reduced fidelity. Binds linear dsDNA with 5'- and 3'- overhangs but not closed circular dsDNA nor ssDNA. Recruits and stimulates the ligase activity of LigD.</text>
</comment>
<name>A0ABT7K3P4_9HYPH</name>
<dbReference type="InterPro" id="IPR006164">
    <property type="entry name" value="DNA_bd_Ku70/Ku80"/>
</dbReference>
<feature type="region of interest" description="Disordered" evidence="3">
    <location>
        <begin position="256"/>
        <end position="281"/>
    </location>
</feature>
<keyword evidence="6" id="KW-1185">Reference proteome</keyword>
<evidence type="ECO:0000313" key="5">
    <source>
        <dbReference type="EMBL" id="MDL2402588.1"/>
    </source>
</evidence>
<dbReference type="EMBL" id="JARFYM010000031">
    <property type="protein sequence ID" value="MDL2402588.1"/>
    <property type="molecule type" value="Genomic_DNA"/>
</dbReference>
<reference evidence="5" key="1">
    <citation type="submission" date="2023-06" db="EMBL/GenBank/DDBJ databases">
        <title>Phylogenetic Diversity of Rhizobium strains.</title>
        <authorList>
            <person name="Moura F.T."/>
            <person name="Helene L.C.F."/>
            <person name="Hungria M."/>
        </authorList>
    </citation>
    <scope>NUCLEOTIDE SEQUENCE</scope>
    <source>
        <strain evidence="5">CCGE526</strain>
    </source>
</reference>
<sequence>MSMSPRAQWKGYLQFGLVTCPVALYTATSTSERVSFHTINRATGNRVRREFIDSSTGKPVGREDQVKGYEVGKDDYVIFEQDEIAAVVPGSDKTLHLQAFVAYADIDDVYFDKPYYLAPSDRGGEEAFALIRAGMQKKKAAAIARTVLFRRLRTLLIRPYDKGLIATTLNYDYEVRSADKAFEDVPDIKIKGEMLDLAKHIIATKSGTFDAQAFDDRYEAALTELIKAKLEGRKITIRKERKPEKVVDLMEALRQSAGVSGEKKRAPKRTASNASRQRKAG</sequence>
<comment type="similarity">
    <text evidence="2">Belongs to the prokaryotic Ku family.</text>
</comment>
<evidence type="ECO:0000313" key="6">
    <source>
        <dbReference type="Proteomes" id="UP001172645"/>
    </source>
</evidence>
<protein>
    <recommendedName>
        <fullName evidence="2">Non-homologous end joining protein Ku</fullName>
    </recommendedName>
</protein>
<gene>
    <name evidence="2" type="primary">ku</name>
    <name evidence="5" type="ORF">PY649_27210</name>
</gene>
<dbReference type="PANTHER" id="PTHR41251">
    <property type="entry name" value="NON-HOMOLOGOUS END JOINING PROTEIN KU"/>
    <property type="match status" value="1"/>
</dbReference>
<keyword evidence="2" id="KW-0234">DNA repair</keyword>
<dbReference type="PIRSF" id="PIRSF006493">
    <property type="entry name" value="Prok_Ku"/>
    <property type="match status" value="1"/>
</dbReference>
<dbReference type="SMART" id="SM00559">
    <property type="entry name" value="Ku78"/>
    <property type="match status" value="1"/>
</dbReference>
<dbReference type="Proteomes" id="UP001172645">
    <property type="component" value="Unassembled WGS sequence"/>
</dbReference>
<dbReference type="InterPro" id="IPR009187">
    <property type="entry name" value="Prok_Ku"/>
</dbReference>
<keyword evidence="2" id="KW-0233">DNA recombination</keyword>
<comment type="caution">
    <text evidence="5">The sequence shown here is derived from an EMBL/GenBank/DDBJ whole genome shotgun (WGS) entry which is preliminary data.</text>
</comment>
<evidence type="ECO:0000256" key="3">
    <source>
        <dbReference type="SAM" id="MobiDB-lite"/>
    </source>
</evidence>
<organism evidence="5 6">
    <name type="scientific">Rhizobium mayense</name>
    <dbReference type="NCBI Taxonomy" id="1312184"/>
    <lineage>
        <taxon>Bacteria</taxon>
        <taxon>Pseudomonadati</taxon>
        <taxon>Pseudomonadota</taxon>
        <taxon>Alphaproteobacteria</taxon>
        <taxon>Hyphomicrobiales</taxon>
        <taxon>Rhizobiaceae</taxon>
        <taxon>Rhizobium/Agrobacterium group</taxon>
        <taxon>Rhizobium</taxon>
    </lineage>
</organism>
<keyword evidence="1 2" id="KW-0238">DNA-binding</keyword>
<dbReference type="NCBIfam" id="TIGR02772">
    <property type="entry name" value="Ku_bact"/>
    <property type="match status" value="1"/>
</dbReference>
<proteinExistence type="inferred from homology"/>
<dbReference type="CDD" id="cd00789">
    <property type="entry name" value="KU_like"/>
    <property type="match status" value="1"/>
</dbReference>
<dbReference type="HAMAP" id="MF_01875">
    <property type="entry name" value="Prokaryotic_Ku"/>
    <property type="match status" value="1"/>
</dbReference>
<dbReference type="RefSeq" id="WP_285871985.1">
    <property type="nucleotide sequence ID" value="NZ_JARFYM010000031.1"/>
</dbReference>
<keyword evidence="2" id="KW-0227">DNA damage</keyword>
<dbReference type="Gene3D" id="2.40.290.10">
    <property type="match status" value="1"/>
</dbReference>
<evidence type="ECO:0000256" key="1">
    <source>
        <dbReference type="ARBA" id="ARBA00023125"/>
    </source>
</evidence>
<dbReference type="PANTHER" id="PTHR41251:SF1">
    <property type="entry name" value="NON-HOMOLOGOUS END JOINING PROTEIN KU"/>
    <property type="match status" value="1"/>
</dbReference>
<evidence type="ECO:0000256" key="2">
    <source>
        <dbReference type="HAMAP-Rule" id="MF_01875"/>
    </source>
</evidence>
<accession>A0ABT7K3P4</accession>